<dbReference type="InterPro" id="IPR009075">
    <property type="entry name" value="AcylCo_DH/oxidase_C"/>
</dbReference>
<dbReference type="PANTHER" id="PTHR43292">
    <property type="entry name" value="ACYL-COA DEHYDROGENASE"/>
    <property type="match status" value="1"/>
</dbReference>
<dbReference type="InterPro" id="IPR046373">
    <property type="entry name" value="Acyl-CoA_Oxase/DH_mid-dom_sf"/>
</dbReference>
<dbReference type="EMBL" id="CAFAAH010000027">
    <property type="protein sequence ID" value="CAB4789967.1"/>
    <property type="molecule type" value="Genomic_DNA"/>
</dbReference>
<dbReference type="SUPFAM" id="SSF47203">
    <property type="entry name" value="Acyl-CoA dehydrogenase C-terminal domain-like"/>
    <property type="match status" value="1"/>
</dbReference>
<keyword evidence="2" id="KW-0285">Flavoprotein</keyword>
<dbReference type="InterPro" id="IPR036250">
    <property type="entry name" value="AcylCo_DH-like_C"/>
</dbReference>
<dbReference type="PANTHER" id="PTHR43292:SF3">
    <property type="entry name" value="ACYL-COA DEHYDROGENASE FADE29"/>
    <property type="match status" value="1"/>
</dbReference>
<reference evidence="6" key="1">
    <citation type="submission" date="2020-05" db="EMBL/GenBank/DDBJ databases">
        <authorList>
            <person name="Chiriac C."/>
            <person name="Salcher M."/>
            <person name="Ghai R."/>
            <person name="Kavagutti S V."/>
        </authorList>
    </citation>
    <scope>NUCLEOTIDE SEQUENCE</scope>
</reference>
<evidence type="ECO:0000256" key="1">
    <source>
        <dbReference type="ARBA" id="ARBA00009347"/>
    </source>
</evidence>
<protein>
    <submittedName>
        <fullName evidence="6">Unannotated protein</fullName>
    </submittedName>
</protein>
<dbReference type="InterPro" id="IPR009100">
    <property type="entry name" value="AcylCoA_DH/oxidase_NM_dom_sf"/>
</dbReference>
<evidence type="ECO:0000259" key="5">
    <source>
        <dbReference type="Pfam" id="PF00441"/>
    </source>
</evidence>
<dbReference type="AlphaFoldDB" id="A0A6J6X7D9"/>
<feature type="domain" description="Acyl-CoA dehydrogenase/oxidase C-terminal" evidence="5">
    <location>
        <begin position="44"/>
        <end position="197"/>
    </location>
</feature>
<evidence type="ECO:0000256" key="3">
    <source>
        <dbReference type="ARBA" id="ARBA00022827"/>
    </source>
</evidence>
<evidence type="ECO:0000256" key="2">
    <source>
        <dbReference type="ARBA" id="ARBA00022630"/>
    </source>
</evidence>
<dbReference type="GO" id="GO:0005886">
    <property type="term" value="C:plasma membrane"/>
    <property type="evidence" value="ECO:0007669"/>
    <property type="project" value="TreeGrafter"/>
</dbReference>
<evidence type="ECO:0000313" key="6">
    <source>
        <dbReference type="EMBL" id="CAB4789967.1"/>
    </source>
</evidence>
<sequence>MIIVPTGVKGLKVEPIKNMGGLNTNITFYDDVRVPVGNLVGEENKGWGLITNQLNHERVTLCSSGIVERQLEDVTEWSKVTLLADGRRVIDQDWVQINLARIHARLEFLRLINWKVASDATQGLPLDPAYASSIKVFGTEFYLEAFRLLMEIMGTSATVKAGSPGAVVRGRIEARTRSMHILTFGGGTNEMQRDLIALFGLNMPPSPR</sequence>
<dbReference type="GO" id="GO:0016627">
    <property type="term" value="F:oxidoreductase activity, acting on the CH-CH group of donors"/>
    <property type="evidence" value="ECO:0007669"/>
    <property type="project" value="InterPro"/>
</dbReference>
<comment type="similarity">
    <text evidence="1">Belongs to the acyl-CoA dehydrogenase family.</text>
</comment>
<name>A0A6J6X7D9_9ZZZZ</name>
<organism evidence="6">
    <name type="scientific">freshwater metagenome</name>
    <dbReference type="NCBI Taxonomy" id="449393"/>
    <lineage>
        <taxon>unclassified sequences</taxon>
        <taxon>metagenomes</taxon>
        <taxon>ecological metagenomes</taxon>
    </lineage>
</organism>
<dbReference type="SUPFAM" id="SSF56645">
    <property type="entry name" value="Acyl-CoA dehydrogenase NM domain-like"/>
    <property type="match status" value="1"/>
</dbReference>
<keyword evidence="4" id="KW-0560">Oxidoreductase</keyword>
<dbReference type="Gene3D" id="1.20.140.10">
    <property type="entry name" value="Butyryl-CoA Dehydrogenase, subunit A, domain 3"/>
    <property type="match status" value="1"/>
</dbReference>
<dbReference type="Gene3D" id="2.40.110.10">
    <property type="entry name" value="Butyryl-CoA Dehydrogenase, subunit A, domain 2"/>
    <property type="match status" value="1"/>
</dbReference>
<gene>
    <name evidence="6" type="ORF">UFOPK2996_00348</name>
</gene>
<dbReference type="Pfam" id="PF00441">
    <property type="entry name" value="Acyl-CoA_dh_1"/>
    <property type="match status" value="1"/>
</dbReference>
<dbReference type="InterPro" id="IPR052161">
    <property type="entry name" value="Mycobact_Acyl-CoA_DH"/>
</dbReference>
<accession>A0A6J6X7D9</accession>
<proteinExistence type="inferred from homology"/>
<evidence type="ECO:0000256" key="4">
    <source>
        <dbReference type="ARBA" id="ARBA00023002"/>
    </source>
</evidence>
<keyword evidence="3" id="KW-0274">FAD</keyword>